<name>A0A7W5C3V6_9BACL</name>
<proteinExistence type="inferred from homology"/>
<protein>
    <submittedName>
        <fullName evidence="2">NAD(P)-dependent dehydrogenase (Short-subunit alcohol dehydrogenase family)</fullName>
    </submittedName>
</protein>
<dbReference type="Proteomes" id="UP000518605">
    <property type="component" value="Unassembled WGS sequence"/>
</dbReference>
<keyword evidence="3" id="KW-1185">Reference proteome</keyword>
<dbReference type="Gene3D" id="3.40.50.720">
    <property type="entry name" value="NAD(P)-binding Rossmann-like Domain"/>
    <property type="match status" value="1"/>
</dbReference>
<dbReference type="Pfam" id="PF00106">
    <property type="entry name" value="adh_short"/>
    <property type="match status" value="1"/>
</dbReference>
<dbReference type="PANTHER" id="PTHR42879:SF2">
    <property type="entry name" value="3-OXOACYL-[ACYL-CARRIER-PROTEIN] REDUCTASE FABG"/>
    <property type="match status" value="1"/>
</dbReference>
<dbReference type="InterPro" id="IPR002347">
    <property type="entry name" value="SDR_fam"/>
</dbReference>
<comment type="similarity">
    <text evidence="1">Belongs to the short-chain dehydrogenases/reductases (SDR) family.</text>
</comment>
<dbReference type="EMBL" id="JACHXW010000001">
    <property type="protein sequence ID" value="MBB3150382.1"/>
    <property type="molecule type" value="Genomic_DNA"/>
</dbReference>
<comment type="caution">
    <text evidence="2">The sequence shown here is derived from an EMBL/GenBank/DDBJ whole genome shotgun (WGS) entry which is preliminary data.</text>
</comment>
<gene>
    <name evidence="2" type="ORF">FHS16_000414</name>
</gene>
<dbReference type="CDD" id="cd05233">
    <property type="entry name" value="SDR_c"/>
    <property type="match status" value="1"/>
</dbReference>
<dbReference type="AlphaFoldDB" id="A0A7W5C3V6"/>
<dbReference type="PANTHER" id="PTHR42879">
    <property type="entry name" value="3-OXOACYL-(ACYL-CARRIER-PROTEIN) REDUCTASE"/>
    <property type="match status" value="1"/>
</dbReference>
<dbReference type="SUPFAM" id="SSF51735">
    <property type="entry name" value="NAD(P)-binding Rossmann-fold domains"/>
    <property type="match status" value="1"/>
</dbReference>
<dbReference type="InterPro" id="IPR050259">
    <property type="entry name" value="SDR"/>
</dbReference>
<accession>A0A7W5C3V6</accession>
<reference evidence="2 3" key="1">
    <citation type="submission" date="2020-08" db="EMBL/GenBank/DDBJ databases">
        <title>Genomic Encyclopedia of Type Strains, Phase III (KMG-III): the genomes of soil and plant-associated and newly described type strains.</title>
        <authorList>
            <person name="Whitman W."/>
        </authorList>
    </citation>
    <scope>NUCLEOTIDE SEQUENCE [LARGE SCALE GENOMIC DNA]</scope>
    <source>
        <strain evidence="2 3">CECT 8234</strain>
    </source>
</reference>
<evidence type="ECO:0000313" key="3">
    <source>
        <dbReference type="Proteomes" id="UP000518605"/>
    </source>
</evidence>
<dbReference type="InterPro" id="IPR036291">
    <property type="entry name" value="NAD(P)-bd_dom_sf"/>
</dbReference>
<sequence>MQDRVAIITGAAGGIGRGIAEVLLREGCRVVIADWNEELGRQAAEELEMSVHEERGANAGNRVLFQPTDVSNPRDIERLMGNTLRHWNRIDILVNNVGTHFYRRIEQVAVEDWDRVMATDLRGHFFGIREVLPYMKSRNSGRSLTLLPFMRCRRCQAPRSTRLSKAA</sequence>
<dbReference type="PRINTS" id="PR00081">
    <property type="entry name" value="GDHRDH"/>
</dbReference>
<evidence type="ECO:0000313" key="2">
    <source>
        <dbReference type="EMBL" id="MBB3150382.1"/>
    </source>
</evidence>
<evidence type="ECO:0000256" key="1">
    <source>
        <dbReference type="ARBA" id="ARBA00006484"/>
    </source>
</evidence>
<organism evidence="2 3">
    <name type="scientific">Paenibacillus endophyticus</name>
    <dbReference type="NCBI Taxonomy" id="1294268"/>
    <lineage>
        <taxon>Bacteria</taxon>
        <taxon>Bacillati</taxon>
        <taxon>Bacillota</taxon>
        <taxon>Bacilli</taxon>
        <taxon>Bacillales</taxon>
        <taxon>Paenibacillaceae</taxon>
        <taxon>Paenibacillus</taxon>
    </lineage>
</organism>